<dbReference type="OrthoDB" id="71227at2759"/>
<dbReference type="GO" id="GO:0005794">
    <property type="term" value="C:Golgi apparatus"/>
    <property type="evidence" value="ECO:0007669"/>
    <property type="project" value="UniProtKB-SubCell"/>
</dbReference>
<feature type="compositionally biased region" description="Polar residues" evidence="5">
    <location>
        <begin position="946"/>
        <end position="970"/>
    </location>
</feature>
<dbReference type="GO" id="GO:0031267">
    <property type="term" value="F:small GTPase binding"/>
    <property type="evidence" value="ECO:0007669"/>
    <property type="project" value="TreeGrafter"/>
</dbReference>
<feature type="coiled-coil region" evidence="4">
    <location>
        <begin position="589"/>
        <end position="630"/>
    </location>
</feature>
<feature type="region of interest" description="Disordered" evidence="5">
    <location>
        <begin position="178"/>
        <end position="222"/>
    </location>
</feature>
<feature type="compositionally biased region" description="Polar residues" evidence="5">
    <location>
        <begin position="922"/>
        <end position="933"/>
    </location>
</feature>
<keyword evidence="2" id="KW-0333">Golgi apparatus</keyword>
<feature type="region of interest" description="Disordered" evidence="5">
    <location>
        <begin position="916"/>
        <end position="990"/>
    </location>
</feature>
<feature type="coiled-coil region" evidence="4">
    <location>
        <begin position="747"/>
        <end position="802"/>
    </location>
</feature>
<evidence type="ECO:0000256" key="3">
    <source>
        <dbReference type="ARBA" id="ARBA00023054"/>
    </source>
</evidence>
<feature type="compositionally biased region" description="Basic and acidic residues" evidence="5">
    <location>
        <begin position="178"/>
        <end position="219"/>
    </location>
</feature>
<dbReference type="GO" id="GO:0006888">
    <property type="term" value="P:endoplasmic reticulum to Golgi vesicle-mediated transport"/>
    <property type="evidence" value="ECO:0007669"/>
    <property type="project" value="TreeGrafter"/>
</dbReference>
<dbReference type="GO" id="GO:0007030">
    <property type="term" value="P:Golgi organization"/>
    <property type="evidence" value="ECO:0007669"/>
    <property type="project" value="TreeGrafter"/>
</dbReference>
<feature type="region of interest" description="Disordered" evidence="5">
    <location>
        <begin position="19"/>
        <end position="59"/>
    </location>
</feature>
<organism evidence="6 7">
    <name type="scientific">Coptis chinensis</name>
    <dbReference type="NCBI Taxonomy" id="261450"/>
    <lineage>
        <taxon>Eukaryota</taxon>
        <taxon>Viridiplantae</taxon>
        <taxon>Streptophyta</taxon>
        <taxon>Embryophyta</taxon>
        <taxon>Tracheophyta</taxon>
        <taxon>Spermatophyta</taxon>
        <taxon>Magnoliopsida</taxon>
        <taxon>Ranunculales</taxon>
        <taxon>Ranunculaceae</taxon>
        <taxon>Coptidoideae</taxon>
        <taxon>Coptis</taxon>
    </lineage>
</organism>
<comment type="subcellular location">
    <subcellularLocation>
        <location evidence="1">Golgi apparatus</location>
    </subcellularLocation>
</comment>
<proteinExistence type="predicted"/>
<feature type="coiled-coil region" evidence="4">
    <location>
        <begin position="434"/>
        <end position="550"/>
    </location>
</feature>
<evidence type="ECO:0000256" key="4">
    <source>
        <dbReference type="SAM" id="Coils"/>
    </source>
</evidence>
<protein>
    <recommendedName>
        <fullName evidence="8">Golgin candidate 4</fullName>
    </recommendedName>
</protein>
<evidence type="ECO:0000256" key="1">
    <source>
        <dbReference type="ARBA" id="ARBA00004555"/>
    </source>
</evidence>
<dbReference type="Proteomes" id="UP000631114">
    <property type="component" value="Unassembled WGS sequence"/>
</dbReference>
<dbReference type="PANTHER" id="PTHR18921:SF2">
    <property type="entry name" value="THYROID RECEPTOR-INTERACTING PROTEIN 11"/>
    <property type="match status" value="1"/>
</dbReference>
<reference evidence="6 7" key="1">
    <citation type="submission" date="2020-10" db="EMBL/GenBank/DDBJ databases">
        <title>The Coptis chinensis genome and diversification of protoberbering-type alkaloids.</title>
        <authorList>
            <person name="Wang B."/>
            <person name="Shu S."/>
            <person name="Song C."/>
            <person name="Liu Y."/>
        </authorList>
    </citation>
    <scope>NUCLEOTIDE SEQUENCE [LARGE SCALE GENOMIC DNA]</scope>
    <source>
        <strain evidence="6">HL-2020</strain>
        <tissue evidence="6">Leaf</tissue>
    </source>
</reference>
<sequence>MWSTIANLKENLNQIALDVHGDDNNNNEHEQEEEEDGTFESKSNGRYSPSLLRTPPSSNGIHSRFKDEIEQYKAQVQRLQTSEAEIKALSVNYAALLKEKEAWPNFNRKFVMNWVCSERVVDALSHGNQVHLLSGARKSEIQYLLRYMIGKQQLLAEAKGERSKKEKGKPLKVYERTRMKKEEHEERPLSAAVKEAKRDQDGGSGRQEDLGKVERRKSGAQEVGRVNKCKSVGGNNSCIKTVSSNKKQEEIIQFGERWGVKVNQSKQKIVKLPEESEKSRKEEDIADSSLEGSCDFNDLDYEDTKEHDHVWFSCSEEDIGVEDEEQISRLQEEKGSLRKNLEANVWSASTAESPRTLTSKQNLIKATNEKSPDKPYGNANQLRTNPSLNHTYKGVVANPDALNNGIQLNGHHQGYEQELASVLEECSRSLETMQAKHDSEIKELRMELTKERDNSANIQLKLQEEDKMNRTSQKELHTLKSNKDQHAREMKEMQNELNEKISEIRRLQMELTRRGGGEVDETSESLKTVIRNLEQENRILKMEKGEFEAALKVNAASSVDESVPNDLVVTNKHSSNLNKVNSSKTFPGKEELEQSIQKLEKDLNGACQARDKAVQQLSRLKQHLLDKEHEESDKMDEDSRVIEELRQNCNYQRAHILHLEKALKQAIESQDEVKKMNSDELQKSQEVVNDLKQKLASCVKTIDAKHSELLNLQTALGQYYAESEAKERLERDLVLAREESAKRSELLKDAHQHLEMLKREKEEVLGKLSQTERVLSEGKHTLHKLEEDNMKLRRALEQSMTRLNRMSMDSDYFVDRRIVIKLLVTYFQRNHSKEVLDLMVRMLGFSQEDKQRIGVAQQGSGKGVVRGVLGLPGRLVGGILGGSSADGSSQVPSDNQSFADLWVDFLLKETEERERREFMETVSGSNNSTQTKSPRAASPVVDQKRTSIPTYTGLNASKNQTTTPPSSHRNMLQPEHSDTEFSTVPLTSSVSPTLDNRSRISRLLPRY</sequence>
<evidence type="ECO:0008006" key="8">
    <source>
        <dbReference type="Google" id="ProtNLM"/>
    </source>
</evidence>
<evidence type="ECO:0000256" key="2">
    <source>
        <dbReference type="ARBA" id="ARBA00023034"/>
    </source>
</evidence>
<evidence type="ECO:0000256" key="5">
    <source>
        <dbReference type="SAM" id="MobiDB-lite"/>
    </source>
</evidence>
<keyword evidence="7" id="KW-1185">Reference proteome</keyword>
<comment type="caution">
    <text evidence="6">The sequence shown here is derived from an EMBL/GenBank/DDBJ whole genome shotgun (WGS) entry which is preliminary data.</text>
</comment>
<keyword evidence="3 4" id="KW-0175">Coiled coil</keyword>
<evidence type="ECO:0000313" key="7">
    <source>
        <dbReference type="Proteomes" id="UP000631114"/>
    </source>
</evidence>
<gene>
    <name evidence="6" type="ORF">IFM89_029854</name>
</gene>
<dbReference type="AlphaFoldDB" id="A0A835HKM8"/>
<accession>A0A835HKM8</accession>
<dbReference type="PANTHER" id="PTHR18921">
    <property type="entry name" value="MYOSIN HEAVY CHAIN - RELATED"/>
    <property type="match status" value="1"/>
</dbReference>
<evidence type="ECO:0000313" key="6">
    <source>
        <dbReference type="EMBL" id="KAF9602555.1"/>
    </source>
</evidence>
<feature type="compositionally biased region" description="Basic and acidic residues" evidence="5">
    <location>
        <begin position="19"/>
        <end position="29"/>
    </location>
</feature>
<name>A0A835HKM8_9MAGN</name>
<dbReference type="EMBL" id="JADFTS010000006">
    <property type="protein sequence ID" value="KAF9602555.1"/>
    <property type="molecule type" value="Genomic_DNA"/>
</dbReference>
<feature type="coiled-coil region" evidence="4">
    <location>
        <begin position="62"/>
        <end position="99"/>
    </location>
</feature>